<name>A0A2J8R9E0_PONAB</name>
<evidence type="ECO:0000313" key="1">
    <source>
        <dbReference type="EMBL" id="PNJ05145.1"/>
    </source>
</evidence>
<dbReference type="EMBL" id="NDHI03003727">
    <property type="protein sequence ID" value="PNJ05145.1"/>
    <property type="molecule type" value="Genomic_DNA"/>
</dbReference>
<organism evidence="1">
    <name type="scientific">Pongo abelii</name>
    <name type="common">Sumatran orangutan</name>
    <name type="synonym">Pongo pygmaeus abelii</name>
    <dbReference type="NCBI Taxonomy" id="9601"/>
    <lineage>
        <taxon>Eukaryota</taxon>
        <taxon>Metazoa</taxon>
        <taxon>Chordata</taxon>
        <taxon>Craniata</taxon>
        <taxon>Vertebrata</taxon>
        <taxon>Euteleostomi</taxon>
        <taxon>Mammalia</taxon>
        <taxon>Eutheria</taxon>
        <taxon>Euarchontoglires</taxon>
        <taxon>Primates</taxon>
        <taxon>Haplorrhini</taxon>
        <taxon>Catarrhini</taxon>
        <taxon>Hominidae</taxon>
        <taxon>Pongo</taxon>
    </lineage>
</organism>
<reference evidence="1" key="1">
    <citation type="submission" date="2017-12" db="EMBL/GenBank/DDBJ databases">
        <title>High-resolution comparative analysis of great ape genomes.</title>
        <authorList>
            <person name="Pollen A."/>
            <person name="Hastie A."/>
            <person name="Hormozdiari F."/>
            <person name="Dougherty M."/>
            <person name="Liu R."/>
            <person name="Chaisson M."/>
            <person name="Hoppe E."/>
            <person name="Hill C."/>
            <person name="Pang A."/>
            <person name="Hillier L."/>
            <person name="Baker C."/>
            <person name="Armstrong J."/>
            <person name="Shendure J."/>
            <person name="Paten B."/>
            <person name="Wilson R."/>
            <person name="Chao H."/>
            <person name="Schneider V."/>
            <person name="Ventura M."/>
            <person name="Kronenberg Z."/>
            <person name="Murali S."/>
            <person name="Gordon D."/>
            <person name="Cantsilieris S."/>
            <person name="Munson K."/>
            <person name="Nelson B."/>
            <person name="Raja A."/>
            <person name="Underwood J."/>
            <person name="Diekhans M."/>
            <person name="Fiddes I."/>
            <person name="Haussler D."/>
            <person name="Eichler E."/>
        </authorList>
    </citation>
    <scope>NUCLEOTIDE SEQUENCE [LARGE SCALE GENOMIC DNA]</scope>
    <source>
        <strain evidence="1">Susie</strain>
    </source>
</reference>
<gene>
    <name evidence="1" type="ORF">CR201_G0052585</name>
</gene>
<accession>A0A2J8R9E0</accession>
<protein>
    <submittedName>
        <fullName evidence="1">T0186478 isoform 5</fullName>
    </submittedName>
</protein>
<sequence>MIQVSVGIQESPVNQYPGDFDPETGSIVWSCCQGWSQTPGLQRSSLFGLPRCWYYRHEPPWSTWTPFHRRQFPRQRLGLKQSGYRGKAM</sequence>
<dbReference type="AlphaFoldDB" id="A0A2J8R9E0"/>
<comment type="caution">
    <text evidence="1">The sequence shown here is derived from an EMBL/GenBank/DDBJ whole genome shotgun (WGS) entry which is preliminary data.</text>
</comment>
<proteinExistence type="predicted"/>